<feature type="region of interest" description="Disordered" evidence="1">
    <location>
        <begin position="139"/>
        <end position="194"/>
    </location>
</feature>
<reference evidence="2" key="1">
    <citation type="submission" date="2018-04" db="EMBL/GenBank/DDBJ databases">
        <title>WGS assembly of Panicum hallii.</title>
        <authorList>
            <person name="Lovell J."/>
            <person name="Jenkins J."/>
            <person name="Lowry D."/>
            <person name="Mamidi S."/>
            <person name="Sreedasyam A."/>
            <person name="Weng X."/>
            <person name="Barry K."/>
            <person name="Bonette J."/>
            <person name="Campitelli B."/>
            <person name="Daum C."/>
            <person name="Gordon S."/>
            <person name="Gould B."/>
            <person name="Lipzen A."/>
            <person name="Macqueen A."/>
            <person name="Palacio-Mejia J."/>
            <person name="Plott C."/>
            <person name="Shakirov E."/>
            <person name="Shu S."/>
            <person name="Yoshinaga Y."/>
            <person name="Zane M."/>
            <person name="Rokhsar D."/>
            <person name="Grimwood J."/>
            <person name="Schmutz J."/>
            <person name="Juenger T."/>
        </authorList>
    </citation>
    <scope>NUCLEOTIDE SEQUENCE [LARGE SCALE GENOMIC DNA]</scope>
    <source>
        <strain evidence="2">FIL2</strain>
    </source>
</reference>
<dbReference type="AlphaFoldDB" id="A0A2T8IAS2"/>
<evidence type="ECO:0000313" key="2">
    <source>
        <dbReference type="EMBL" id="PVH34773.1"/>
    </source>
</evidence>
<evidence type="ECO:0000256" key="1">
    <source>
        <dbReference type="SAM" id="MobiDB-lite"/>
    </source>
</evidence>
<proteinExistence type="predicted"/>
<gene>
    <name evidence="2" type="ORF">PAHAL_7G026400</name>
</gene>
<feature type="compositionally biased region" description="Low complexity" evidence="1">
    <location>
        <begin position="90"/>
        <end position="100"/>
    </location>
</feature>
<sequence>MPTKFTVAAFTAHKFTLPQVHPPSQLPPRSLRTPRHSPERWEFQISPPPLPPVCLKFIHIPSSHLDPSAHLATPHGAGNSKSRRRHCRRSASSSSTFPAPTSTPPHTSPLPTALGIPNLAAAIAAVCLKFIHLPSSHLDPSAHLATPHSAGNSKSRRRHCRPVFKLSRGREKQGDSLRISRSGTARGREKTGQA</sequence>
<accession>A0A2T8IAS2</accession>
<name>A0A2T8IAS2_9POAL</name>
<dbReference type="EMBL" id="CM008052">
    <property type="protein sequence ID" value="PVH34773.1"/>
    <property type="molecule type" value="Genomic_DNA"/>
</dbReference>
<protein>
    <submittedName>
        <fullName evidence="2">Uncharacterized protein</fullName>
    </submittedName>
</protein>
<feature type="region of interest" description="Disordered" evidence="1">
    <location>
        <begin position="18"/>
        <end position="38"/>
    </location>
</feature>
<dbReference type="Proteomes" id="UP000243499">
    <property type="component" value="Chromosome 7"/>
</dbReference>
<organism evidence="2">
    <name type="scientific">Panicum hallii</name>
    <dbReference type="NCBI Taxonomy" id="206008"/>
    <lineage>
        <taxon>Eukaryota</taxon>
        <taxon>Viridiplantae</taxon>
        <taxon>Streptophyta</taxon>
        <taxon>Embryophyta</taxon>
        <taxon>Tracheophyta</taxon>
        <taxon>Spermatophyta</taxon>
        <taxon>Magnoliopsida</taxon>
        <taxon>Liliopsida</taxon>
        <taxon>Poales</taxon>
        <taxon>Poaceae</taxon>
        <taxon>PACMAD clade</taxon>
        <taxon>Panicoideae</taxon>
        <taxon>Panicodae</taxon>
        <taxon>Paniceae</taxon>
        <taxon>Panicinae</taxon>
        <taxon>Panicum</taxon>
        <taxon>Panicum sect. Panicum</taxon>
    </lineage>
</organism>
<dbReference type="Gramene" id="PVH34773">
    <property type="protein sequence ID" value="PVH34773"/>
    <property type="gene ID" value="PAHAL_7G026400"/>
</dbReference>
<feature type="region of interest" description="Disordered" evidence="1">
    <location>
        <begin position="67"/>
        <end position="110"/>
    </location>
</feature>